<gene>
    <name evidence="1" type="ORF">NAEGRDRAFT_66386</name>
</gene>
<name>D2VBZ0_NAEGR</name>
<protein>
    <submittedName>
        <fullName evidence="1">Predicted protein</fullName>
    </submittedName>
</protein>
<proteinExistence type="predicted"/>
<dbReference type="InParanoid" id="D2VBZ0"/>
<evidence type="ECO:0000313" key="2">
    <source>
        <dbReference type="Proteomes" id="UP000006671"/>
    </source>
</evidence>
<keyword evidence="2" id="KW-1185">Reference proteome</keyword>
<dbReference type="RefSeq" id="XP_002678307.1">
    <property type="nucleotide sequence ID" value="XM_002678261.1"/>
</dbReference>
<dbReference type="EMBL" id="GG738862">
    <property type="protein sequence ID" value="EFC45563.1"/>
    <property type="molecule type" value="Genomic_DNA"/>
</dbReference>
<organism evidence="2">
    <name type="scientific">Naegleria gruberi</name>
    <name type="common">Amoeba</name>
    <dbReference type="NCBI Taxonomy" id="5762"/>
    <lineage>
        <taxon>Eukaryota</taxon>
        <taxon>Discoba</taxon>
        <taxon>Heterolobosea</taxon>
        <taxon>Tetramitia</taxon>
        <taxon>Eutetramitia</taxon>
        <taxon>Vahlkampfiidae</taxon>
        <taxon>Naegleria</taxon>
    </lineage>
</organism>
<sequence length="136" mass="15734">MSLENMVCFVHLEELEKNGEKPLDLATMKDFEKNYIENNAIYEINIASSLKKSFYDLMRRCENSSQVNKSGTELSQFGESKENLNVDSSLPKVKELIDLLKTSILQNLGDTLSRLETTSQFKHWYEVYNIQSKNQV</sequence>
<dbReference type="KEGG" id="ngr:NAEGRDRAFT_66386"/>
<dbReference type="InterPro" id="IPR036305">
    <property type="entry name" value="RGS_sf"/>
</dbReference>
<accession>D2VBZ0</accession>
<dbReference type="VEuPathDB" id="AmoebaDB:NAEGRDRAFT_66386"/>
<dbReference type="AlphaFoldDB" id="D2VBZ0"/>
<reference evidence="1 2" key="1">
    <citation type="journal article" date="2010" name="Cell">
        <title>The genome of Naegleria gruberi illuminates early eukaryotic versatility.</title>
        <authorList>
            <person name="Fritz-Laylin L.K."/>
            <person name="Prochnik S.E."/>
            <person name="Ginger M.L."/>
            <person name="Dacks J.B."/>
            <person name="Carpenter M.L."/>
            <person name="Field M.C."/>
            <person name="Kuo A."/>
            <person name="Paredez A."/>
            <person name="Chapman J."/>
            <person name="Pham J."/>
            <person name="Shu S."/>
            <person name="Neupane R."/>
            <person name="Cipriano M."/>
            <person name="Mancuso J."/>
            <person name="Tu H."/>
            <person name="Salamov A."/>
            <person name="Lindquist E."/>
            <person name="Shapiro H."/>
            <person name="Lucas S."/>
            <person name="Grigoriev I.V."/>
            <person name="Cande W.Z."/>
            <person name="Fulton C."/>
            <person name="Rokhsar D.S."/>
            <person name="Dawson S.C."/>
        </authorList>
    </citation>
    <scope>NUCLEOTIDE SEQUENCE [LARGE SCALE GENOMIC DNA]</scope>
    <source>
        <strain evidence="1 2">NEG-M</strain>
    </source>
</reference>
<dbReference type="SUPFAM" id="SSF48097">
    <property type="entry name" value="Regulator of G-protein signaling, RGS"/>
    <property type="match status" value="1"/>
</dbReference>
<dbReference type="Proteomes" id="UP000006671">
    <property type="component" value="Unassembled WGS sequence"/>
</dbReference>
<dbReference type="GeneID" id="8857180"/>
<evidence type="ECO:0000313" key="1">
    <source>
        <dbReference type="EMBL" id="EFC45563.1"/>
    </source>
</evidence>